<dbReference type="EMBL" id="JACCFM010000001">
    <property type="protein sequence ID" value="NYJ19967.1"/>
    <property type="molecule type" value="Genomic_DNA"/>
</dbReference>
<dbReference type="AlphaFoldDB" id="A0A7Z0EFF9"/>
<gene>
    <name evidence="1" type="ORF">HNR05_001758</name>
</gene>
<accession>A0A7Z0EFF9</accession>
<sequence>MWFRRKKPVSKPFDFSTLPQAAPASLEDMVSESIMLARFAARMALKNQIIIGVLRNSRAYDPADYTDAARDVLDEIVEESEESARLAWEEREAAEGRVALSKHQHDYTEGDTANLKRREDVHSTVASRLQALRDDDDYIAGFIESARDAAWTDIALAISAKLDRDWPTLASDGHGVELDTGPEYAQHRAKRLRQLSRDLTQLSREAKRTK</sequence>
<evidence type="ECO:0000313" key="2">
    <source>
        <dbReference type="Proteomes" id="UP000537260"/>
    </source>
</evidence>
<reference evidence="1 2" key="1">
    <citation type="submission" date="2020-07" db="EMBL/GenBank/DDBJ databases">
        <title>Sequencing the genomes of 1000 actinobacteria strains.</title>
        <authorList>
            <person name="Klenk H.-P."/>
        </authorList>
    </citation>
    <scope>NUCLEOTIDE SEQUENCE [LARGE SCALE GENOMIC DNA]</scope>
    <source>
        <strain evidence="1 2">LI1</strain>
    </source>
</reference>
<dbReference type="RefSeq" id="WP_179578649.1">
    <property type="nucleotide sequence ID" value="NZ_JACCFM010000001.1"/>
</dbReference>
<dbReference type="Proteomes" id="UP000537260">
    <property type="component" value="Unassembled WGS sequence"/>
</dbReference>
<proteinExistence type="predicted"/>
<evidence type="ECO:0008006" key="3">
    <source>
        <dbReference type="Google" id="ProtNLM"/>
    </source>
</evidence>
<organism evidence="1 2">
    <name type="scientific">Glaciibacter psychrotolerans</name>
    <dbReference type="NCBI Taxonomy" id="670054"/>
    <lineage>
        <taxon>Bacteria</taxon>
        <taxon>Bacillati</taxon>
        <taxon>Actinomycetota</taxon>
        <taxon>Actinomycetes</taxon>
        <taxon>Micrococcales</taxon>
        <taxon>Microbacteriaceae</taxon>
        <taxon>Glaciibacter</taxon>
    </lineage>
</organism>
<name>A0A7Z0EFF9_9MICO</name>
<evidence type="ECO:0000313" key="1">
    <source>
        <dbReference type="EMBL" id="NYJ19967.1"/>
    </source>
</evidence>
<comment type="caution">
    <text evidence="1">The sequence shown here is derived from an EMBL/GenBank/DDBJ whole genome shotgun (WGS) entry which is preliminary data.</text>
</comment>
<protein>
    <recommendedName>
        <fullName evidence="3">Asparagine synthase</fullName>
    </recommendedName>
</protein>
<keyword evidence="2" id="KW-1185">Reference proteome</keyword>